<feature type="chain" id="PRO_5038057164" description="VPDSG-CTERM protein sorting domain-containing protein" evidence="1">
    <location>
        <begin position="24"/>
        <end position="256"/>
    </location>
</feature>
<dbReference type="EMBL" id="JAENIL010000021">
    <property type="protein sequence ID" value="MBK1877742.1"/>
    <property type="molecule type" value="Genomic_DNA"/>
</dbReference>
<evidence type="ECO:0000313" key="3">
    <source>
        <dbReference type="Proteomes" id="UP000617628"/>
    </source>
</evidence>
<evidence type="ECO:0000256" key="1">
    <source>
        <dbReference type="SAM" id="SignalP"/>
    </source>
</evidence>
<reference evidence="2" key="1">
    <citation type="submission" date="2021-01" db="EMBL/GenBank/DDBJ databases">
        <title>Modified the classification status of verrucomicrobia.</title>
        <authorList>
            <person name="Feng X."/>
        </authorList>
    </citation>
    <scope>NUCLEOTIDE SEQUENCE</scope>
    <source>
        <strain evidence="2">KCTC 13126</strain>
    </source>
</reference>
<dbReference type="RefSeq" id="WP_200355954.1">
    <property type="nucleotide sequence ID" value="NZ_JAENIL010000021.1"/>
</dbReference>
<organism evidence="2 3">
    <name type="scientific">Pelagicoccus mobilis</name>
    <dbReference type="NCBI Taxonomy" id="415221"/>
    <lineage>
        <taxon>Bacteria</taxon>
        <taxon>Pseudomonadati</taxon>
        <taxon>Verrucomicrobiota</taxon>
        <taxon>Opitutia</taxon>
        <taxon>Puniceicoccales</taxon>
        <taxon>Pelagicoccaceae</taxon>
        <taxon>Pelagicoccus</taxon>
    </lineage>
</organism>
<feature type="signal peptide" evidence="1">
    <location>
        <begin position="1"/>
        <end position="23"/>
    </location>
</feature>
<dbReference type="Proteomes" id="UP000617628">
    <property type="component" value="Unassembled WGS sequence"/>
</dbReference>
<keyword evidence="1" id="KW-0732">Signal</keyword>
<name>A0A934RVT9_9BACT</name>
<dbReference type="AlphaFoldDB" id="A0A934RVT9"/>
<evidence type="ECO:0000313" key="2">
    <source>
        <dbReference type="EMBL" id="MBK1877742.1"/>
    </source>
</evidence>
<comment type="caution">
    <text evidence="2">The sequence shown here is derived from an EMBL/GenBank/DDBJ whole genome shotgun (WGS) entry which is preliminary data.</text>
</comment>
<gene>
    <name evidence="2" type="ORF">JIN87_12765</name>
</gene>
<evidence type="ECO:0008006" key="4">
    <source>
        <dbReference type="Google" id="ProtNLM"/>
    </source>
</evidence>
<proteinExistence type="predicted"/>
<keyword evidence="3" id="KW-1185">Reference proteome</keyword>
<protein>
    <recommendedName>
        <fullName evidence="4">VPDSG-CTERM protein sorting domain-containing protein</fullName>
    </recommendedName>
</protein>
<accession>A0A934RVT9</accession>
<sequence length="256" mass="27725">MKLKSKLTIFLVAAAGIAPLADAAMLPSSGNVKFYDTPNNNQSNGGGEFRADILEFGTSADQYTFCLEVSESIKLDRKYRYTIDTAATSGGKNLDTGTPGRDTISKGTAFLFELFAKGALLGDWSGFSGFGINYTANRVGNSALMQKAIWALEDEKSFISNPTSTSHYSANGNIFLDLAIAQNGSSFTNARMDFDPNTTGVRVMNIEKWSRRKQKWVEGQSQLVWDPSPVSDSGTTATLMLAGLIGLAAIRRKTRQ</sequence>